<dbReference type="CDD" id="cd07333">
    <property type="entry name" value="M48C_bepA_like"/>
    <property type="match status" value="1"/>
</dbReference>
<evidence type="ECO:0000256" key="2">
    <source>
        <dbReference type="ARBA" id="ARBA00022670"/>
    </source>
</evidence>
<keyword evidence="4" id="KW-0378">Hydrolase</keyword>
<dbReference type="InterPro" id="IPR051156">
    <property type="entry name" value="Mito/Outer_Membr_Metalloprot"/>
</dbReference>
<evidence type="ECO:0000256" key="7">
    <source>
        <dbReference type="SAM" id="Coils"/>
    </source>
</evidence>
<evidence type="ECO:0000256" key="1">
    <source>
        <dbReference type="ARBA" id="ARBA00001947"/>
    </source>
</evidence>
<evidence type="ECO:0000256" key="6">
    <source>
        <dbReference type="ARBA" id="ARBA00023049"/>
    </source>
</evidence>
<dbReference type="SUPFAM" id="SSF48452">
    <property type="entry name" value="TPR-like"/>
    <property type="match status" value="1"/>
</dbReference>
<evidence type="ECO:0000256" key="5">
    <source>
        <dbReference type="ARBA" id="ARBA00022833"/>
    </source>
</evidence>
<dbReference type="AlphaFoldDB" id="A0A3B0W4F9"/>
<dbReference type="GO" id="GO:0046872">
    <property type="term" value="F:metal ion binding"/>
    <property type="evidence" value="ECO:0007669"/>
    <property type="project" value="UniProtKB-KW"/>
</dbReference>
<feature type="coiled-coil region" evidence="7">
    <location>
        <begin position="232"/>
        <end position="259"/>
    </location>
</feature>
<accession>A0A3B0W4F9</accession>
<evidence type="ECO:0000259" key="8">
    <source>
        <dbReference type="Pfam" id="PF01435"/>
    </source>
</evidence>
<dbReference type="InterPro" id="IPR011990">
    <property type="entry name" value="TPR-like_helical_dom_sf"/>
</dbReference>
<evidence type="ECO:0000313" key="9">
    <source>
        <dbReference type="EMBL" id="VAW46142.1"/>
    </source>
</evidence>
<keyword evidence="7" id="KW-0175">Coiled coil</keyword>
<dbReference type="GO" id="GO:0016020">
    <property type="term" value="C:membrane"/>
    <property type="evidence" value="ECO:0007669"/>
    <property type="project" value="TreeGrafter"/>
</dbReference>
<evidence type="ECO:0000256" key="4">
    <source>
        <dbReference type="ARBA" id="ARBA00022801"/>
    </source>
</evidence>
<proteinExistence type="predicted"/>
<dbReference type="Pfam" id="PF01435">
    <property type="entry name" value="Peptidase_M48"/>
    <property type="match status" value="1"/>
</dbReference>
<comment type="cofactor">
    <cofactor evidence="1">
        <name>Zn(2+)</name>
        <dbReference type="ChEBI" id="CHEBI:29105"/>
    </cofactor>
</comment>
<dbReference type="EMBL" id="UOFC01000088">
    <property type="protein sequence ID" value="VAW46142.1"/>
    <property type="molecule type" value="Genomic_DNA"/>
</dbReference>
<keyword evidence="6" id="KW-0482">Metalloprotease</keyword>
<dbReference type="PANTHER" id="PTHR22726:SF1">
    <property type="entry name" value="METALLOENDOPEPTIDASE OMA1, MITOCHONDRIAL"/>
    <property type="match status" value="1"/>
</dbReference>
<dbReference type="PANTHER" id="PTHR22726">
    <property type="entry name" value="METALLOENDOPEPTIDASE OMA1"/>
    <property type="match status" value="1"/>
</dbReference>
<keyword evidence="5" id="KW-0862">Zinc</keyword>
<organism evidence="9">
    <name type="scientific">hydrothermal vent metagenome</name>
    <dbReference type="NCBI Taxonomy" id="652676"/>
    <lineage>
        <taxon>unclassified sequences</taxon>
        <taxon>metagenomes</taxon>
        <taxon>ecological metagenomes</taxon>
    </lineage>
</organism>
<dbReference type="GO" id="GO:0051603">
    <property type="term" value="P:proteolysis involved in protein catabolic process"/>
    <property type="evidence" value="ECO:0007669"/>
    <property type="project" value="TreeGrafter"/>
</dbReference>
<gene>
    <name evidence="9" type="ORF">MNBD_GAMMA03-777</name>
</gene>
<dbReference type="GO" id="GO:0004222">
    <property type="term" value="F:metalloendopeptidase activity"/>
    <property type="evidence" value="ECO:0007669"/>
    <property type="project" value="InterPro"/>
</dbReference>
<sequence>MMLLVVLTLASTIRAAEPPDLGSSDLIAYNINVEQELGRAFNTALHTQYDLNYDPDVVTYIRKIGHEIASQTGTPRAFRFYVIDNPSINAFAGPNGIVGIHTGLILAVQSEDELAAVIAHEIAHVTQNHLSRGHEINQKQGSLSTIATLLAAILIGMHDSTAIYPTLIAGMSLNIERQLKNSRLYESEADHIGIKFLNQSGYNPHAMSRFFERLAKKNQYNTFQIPEILRSHPVTERRIEEAENRAQNLTAQYVKKSNNHLSLIQLKLKNDLKNQIINDTTLSLTPGESCYQQNLQTLSKNSPPPLSQLRCLQEMEKQHPHQFLYTTLLLNTVTKHPLTPAFTAQIISQAEYLLALNPNNTALLLSYTKLLLSLNKKQQAITLLMQHTDQQRYTYQIYKTLSEIYASQQKQTEAYYFLALAQFDIGNIKRTLYLLKQAKITANATLKQHIALFEHKNKNLLKNKKYKE</sequence>
<name>A0A3B0W4F9_9ZZZZ</name>
<keyword evidence="2" id="KW-0645">Protease</keyword>
<dbReference type="InterPro" id="IPR001915">
    <property type="entry name" value="Peptidase_M48"/>
</dbReference>
<dbReference type="Gene3D" id="3.30.2010.10">
    <property type="entry name" value="Metalloproteases ('zincins'), catalytic domain"/>
    <property type="match status" value="1"/>
</dbReference>
<evidence type="ECO:0000256" key="3">
    <source>
        <dbReference type="ARBA" id="ARBA00022723"/>
    </source>
</evidence>
<protein>
    <recommendedName>
        <fullName evidence="8">Peptidase M48 domain-containing protein</fullName>
    </recommendedName>
</protein>
<reference evidence="9" key="1">
    <citation type="submission" date="2018-06" db="EMBL/GenBank/DDBJ databases">
        <authorList>
            <person name="Zhirakovskaya E."/>
        </authorList>
    </citation>
    <scope>NUCLEOTIDE SEQUENCE</scope>
</reference>
<feature type="domain" description="Peptidase M48" evidence="8">
    <location>
        <begin position="60"/>
        <end position="245"/>
    </location>
</feature>
<keyword evidence="3" id="KW-0479">Metal-binding</keyword>